<dbReference type="SUPFAM" id="SSF52540">
    <property type="entry name" value="P-loop containing nucleoside triphosphate hydrolases"/>
    <property type="match status" value="1"/>
</dbReference>
<dbReference type="InterPro" id="IPR027417">
    <property type="entry name" value="P-loop_NTPase"/>
</dbReference>
<dbReference type="OrthoDB" id="9806903at2"/>
<proteinExistence type="inferred from homology"/>
<dbReference type="PANTHER" id="PTHR43392">
    <property type="entry name" value="AAA-TYPE ATPASE FAMILY PROTEIN / ANKYRIN REPEAT FAMILY PROTEIN"/>
    <property type="match status" value="1"/>
</dbReference>
<dbReference type="InterPro" id="IPR003593">
    <property type="entry name" value="AAA+_ATPase"/>
</dbReference>
<gene>
    <name evidence="6" type="ORF">SacglDRAFT_02423</name>
</gene>
<reference evidence="7" key="2">
    <citation type="submission" date="2012-01" db="EMBL/GenBank/DDBJ databases">
        <title>Noncontiguous Finished sequence of chromosome of Saccharomonospora glauca K62.</title>
        <authorList>
            <consortium name="US DOE Joint Genome Institute"/>
            <person name="Lucas S."/>
            <person name="Han J."/>
            <person name="Lapidus A."/>
            <person name="Cheng J.-F."/>
            <person name="Goodwin L."/>
            <person name="Pitluck S."/>
            <person name="Peters L."/>
            <person name="Mikhailova N."/>
            <person name="Held B."/>
            <person name="Detter J.C."/>
            <person name="Han C."/>
            <person name="Tapia R."/>
            <person name="Land M."/>
            <person name="Hauser L."/>
            <person name="Kyrpides N."/>
            <person name="Ivanova N."/>
            <person name="Pagani I."/>
            <person name="Brambilla E.-M."/>
            <person name="Klenk H.-P."/>
            <person name="Woyke T."/>
        </authorList>
    </citation>
    <scope>NUCLEOTIDE SEQUENCE [LARGE SCALE GENOMIC DNA]</scope>
    <source>
        <strain evidence="7">K62</strain>
    </source>
</reference>
<evidence type="ECO:0000256" key="3">
    <source>
        <dbReference type="ARBA" id="ARBA00022840"/>
    </source>
</evidence>
<dbReference type="InterPro" id="IPR012334">
    <property type="entry name" value="Pectin_lyas_fold"/>
</dbReference>
<evidence type="ECO:0000313" key="6">
    <source>
        <dbReference type="EMBL" id="EIE99316.1"/>
    </source>
</evidence>
<dbReference type="GO" id="GO:0005524">
    <property type="term" value="F:ATP binding"/>
    <property type="evidence" value="ECO:0007669"/>
    <property type="project" value="UniProtKB-KW"/>
</dbReference>
<dbReference type="InterPro" id="IPR039448">
    <property type="entry name" value="Beta_helix"/>
</dbReference>
<dbReference type="InterPro" id="IPR041627">
    <property type="entry name" value="AAA_lid_6"/>
</dbReference>
<dbReference type="Pfam" id="PF17866">
    <property type="entry name" value="AAA_lid_6"/>
    <property type="match status" value="1"/>
</dbReference>
<dbReference type="InterPro" id="IPR050773">
    <property type="entry name" value="CbxX/CfxQ_RuBisCO_ESX"/>
</dbReference>
<dbReference type="PRINTS" id="PR00819">
    <property type="entry name" value="CBXCFQXSUPER"/>
</dbReference>
<name>I1D2Z2_9PSEU</name>
<dbReference type="SMART" id="SM00382">
    <property type="entry name" value="AAA"/>
    <property type="match status" value="1"/>
</dbReference>
<dbReference type="STRING" id="928724.SacglDRAFT_02423"/>
<dbReference type="PANTHER" id="PTHR43392:SF2">
    <property type="entry name" value="AAA-TYPE ATPASE FAMILY PROTEIN _ ANKYRIN REPEAT FAMILY PROTEIN"/>
    <property type="match status" value="1"/>
</dbReference>
<dbReference type="CDD" id="cd00009">
    <property type="entry name" value="AAA"/>
    <property type="match status" value="1"/>
</dbReference>
<dbReference type="InterPro" id="IPR000641">
    <property type="entry name" value="CbxX/CfxQ"/>
</dbReference>
<dbReference type="InterPro" id="IPR011050">
    <property type="entry name" value="Pectin_lyase_fold/virulence"/>
</dbReference>
<sequence>MSGNTVKVSTAGYGYRSIGEAVADASEGAAVLVEPGRYVENVVLDKSVTVTAEEGPGTVRIVARSGPAILLAAESATLSGLSLASEDDSTPAIAVADGRLGLTECEIRATGWTAVYAYGRGTVLMRECSVHNPKGAGIVVTATDGGVLDACTVSELGTSAVVVAEQGSLLLRACTLGPAEGNGIFLNGSATLTVEDSTIRGAGKPAVAVEQRARLSATRVVVSDTRAIGWYLASPEPVVLEDCRVHDGAAEAVFVAESCSPRLNGFRVRGARGGGLYFTGRSTGVVNGCEVSAVDGVGIGVADRGAPEFDGVSIEDCVAGVYLTEGADPFLRRLHVRNSGDTAVTVTGEARGRLERVEIDGAGESGLVVGGAARPAVSGLSVRGVAGSAVVVSEATLALADADIVGTGGDGVFVGAGGDLSLSRGRVHDSGGVGCRFERGSSGKVSDSEFCGGASDGIRVDTEDVVSISGCVVRDNHGSGVRQTVANSAVEVTELVSSGNVGPDSYGGAVTAAASHGAASSTPISPSPEPGDSGTEDDPLAELHSLVGLTAVKAEVTSLVNLNKMAKRRLDAGLSAPPMARHLVFAGAPGTGKTTVARLYGRILAQLGVLRSGHLVEVARADLVAQIIGGTAIKTTEAFNKALGGVLFIDEAYTLSSGGGGTGPDFGREAIDTLVKLMEDHRDDVVVVAAGYSAEMQQFLSANPGMESRFSRTIEFANYTPEELVTIVRSLCQRHDYRLDEGAAEALLEYFEKIPKDGTFGNGRTARRVFERMTDRQASRLAASPVVAPAELTKLTAEDLVIESGQLA</sequence>
<keyword evidence="3" id="KW-0067">ATP-binding</keyword>
<dbReference type="Gene3D" id="1.10.8.60">
    <property type="match status" value="1"/>
</dbReference>
<dbReference type="Pfam" id="PF13229">
    <property type="entry name" value="Beta_helix"/>
    <property type="match status" value="2"/>
</dbReference>
<evidence type="ECO:0000313" key="7">
    <source>
        <dbReference type="Proteomes" id="UP000005087"/>
    </source>
</evidence>
<protein>
    <submittedName>
        <fullName evidence="6">AAA+ family ATPase</fullName>
    </submittedName>
</protein>
<evidence type="ECO:0000256" key="2">
    <source>
        <dbReference type="ARBA" id="ARBA00022741"/>
    </source>
</evidence>
<dbReference type="eggNOG" id="COG0464">
    <property type="taxonomic scope" value="Bacteria"/>
</dbReference>
<keyword evidence="2" id="KW-0547">Nucleotide-binding</keyword>
<keyword evidence="7" id="KW-1185">Reference proteome</keyword>
<dbReference type="RefSeq" id="WP_005464804.1">
    <property type="nucleotide sequence ID" value="NZ_CM001484.1"/>
</dbReference>
<dbReference type="GO" id="GO:0016887">
    <property type="term" value="F:ATP hydrolysis activity"/>
    <property type="evidence" value="ECO:0007669"/>
    <property type="project" value="InterPro"/>
</dbReference>
<dbReference type="Gene3D" id="2.160.20.10">
    <property type="entry name" value="Single-stranded right-handed beta-helix, Pectin lyase-like"/>
    <property type="match status" value="3"/>
</dbReference>
<dbReference type="EMBL" id="CM001484">
    <property type="protein sequence ID" value="EIE99316.1"/>
    <property type="molecule type" value="Genomic_DNA"/>
</dbReference>
<evidence type="ECO:0000259" key="5">
    <source>
        <dbReference type="SMART" id="SM00382"/>
    </source>
</evidence>
<dbReference type="Gene3D" id="3.40.50.300">
    <property type="entry name" value="P-loop containing nucleotide triphosphate hydrolases"/>
    <property type="match status" value="1"/>
</dbReference>
<organism evidence="6 7">
    <name type="scientific">Saccharomonospora glauca K62</name>
    <dbReference type="NCBI Taxonomy" id="928724"/>
    <lineage>
        <taxon>Bacteria</taxon>
        <taxon>Bacillati</taxon>
        <taxon>Actinomycetota</taxon>
        <taxon>Actinomycetes</taxon>
        <taxon>Pseudonocardiales</taxon>
        <taxon>Pseudonocardiaceae</taxon>
        <taxon>Saccharomonospora</taxon>
    </lineage>
</organism>
<dbReference type="HOGENOM" id="CLU_008749_2_0_11"/>
<accession>I1D2Z2</accession>
<dbReference type="Pfam" id="PF00004">
    <property type="entry name" value="AAA"/>
    <property type="match status" value="1"/>
</dbReference>
<reference evidence="6 7" key="1">
    <citation type="submission" date="2011-09" db="EMBL/GenBank/DDBJ databases">
        <authorList>
            <consortium name="US DOE Joint Genome Institute (JGI-PGF)"/>
            <person name="Lucas S."/>
            <person name="Han J."/>
            <person name="Lapidus A."/>
            <person name="Cheng J.-F."/>
            <person name="Goodwin L."/>
            <person name="Pitluck S."/>
            <person name="Peters L."/>
            <person name="Land M.L."/>
            <person name="Hauser L."/>
            <person name="Brambilla E."/>
            <person name="Klenk H.-P."/>
            <person name="Woyke T.J."/>
        </authorList>
    </citation>
    <scope>NUCLEOTIDE SEQUENCE [LARGE SCALE GENOMIC DNA]</scope>
    <source>
        <strain evidence="6 7">K62</strain>
    </source>
</reference>
<dbReference type="Proteomes" id="UP000005087">
    <property type="component" value="Chromosome"/>
</dbReference>
<comment type="similarity">
    <text evidence="1">Belongs to the CbxX/CfxQ family.</text>
</comment>
<feature type="region of interest" description="Disordered" evidence="4">
    <location>
        <begin position="507"/>
        <end position="539"/>
    </location>
</feature>
<evidence type="ECO:0000256" key="4">
    <source>
        <dbReference type="SAM" id="MobiDB-lite"/>
    </source>
</evidence>
<dbReference type="InterPro" id="IPR003959">
    <property type="entry name" value="ATPase_AAA_core"/>
</dbReference>
<dbReference type="InterPro" id="IPR006626">
    <property type="entry name" value="PbH1"/>
</dbReference>
<dbReference type="SMART" id="SM00710">
    <property type="entry name" value="PbH1"/>
    <property type="match status" value="12"/>
</dbReference>
<feature type="domain" description="AAA+ ATPase" evidence="5">
    <location>
        <begin position="579"/>
        <end position="720"/>
    </location>
</feature>
<dbReference type="SUPFAM" id="SSF51126">
    <property type="entry name" value="Pectin lyase-like"/>
    <property type="match status" value="3"/>
</dbReference>
<dbReference type="FunFam" id="3.40.50.300:FF:000216">
    <property type="entry name" value="Type VII secretion ATPase EccA"/>
    <property type="match status" value="1"/>
</dbReference>
<dbReference type="AlphaFoldDB" id="I1D2Z2"/>
<evidence type="ECO:0000256" key="1">
    <source>
        <dbReference type="ARBA" id="ARBA00010378"/>
    </source>
</evidence>
<feature type="compositionally biased region" description="Low complexity" evidence="4">
    <location>
        <begin position="507"/>
        <end position="521"/>
    </location>
</feature>